<evidence type="ECO:0000313" key="3">
    <source>
        <dbReference type="Proteomes" id="UP001500016"/>
    </source>
</evidence>
<evidence type="ECO:0000256" key="1">
    <source>
        <dbReference type="SAM" id="MobiDB-lite"/>
    </source>
</evidence>
<gene>
    <name evidence="2" type="ORF">GCM10009801_12280</name>
</gene>
<comment type="caution">
    <text evidence="2">The sequence shown here is derived from an EMBL/GenBank/DDBJ whole genome shotgun (WGS) entry which is preliminary data.</text>
</comment>
<accession>A0ABN2VMG8</accession>
<proteinExistence type="predicted"/>
<name>A0ABN2VMG8_9ACTN</name>
<reference evidence="2 3" key="1">
    <citation type="journal article" date="2019" name="Int. J. Syst. Evol. Microbiol.">
        <title>The Global Catalogue of Microorganisms (GCM) 10K type strain sequencing project: providing services to taxonomists for standard genome sequencing and annotation.</title>
        <authorList>
            <consortium name="The Broad Institute Genomics Platform"/>
            <consortium name="The Broad Institute Genome Sequencing Center for Infectious Disease"/>
            <person name="Wu L."/>
            <person name="Ma J."/>
        </authorList>
    </citation>
    <scope>NUCLEOTIDE SEQUENCE [LARGE SCALE GENOMIC DNA]</scope>
    <source>
        <strain evidence="2 3">JCM 15478</strain>
    </source>
</reference>
<evidence type="ECO:0008006" key="4">
    <source>
        <dbReference type="Google" id="ProtNLM"/>
    </source>
</evidence>
<dbReference type="Proteomes" id="UP001500016">
    <property type="component" value="Unassembled WGS sequence"/>
</dbReference>
<evidence type="ECO:0000313" key="2">
    <source>
        <dbReference type="EMBL" id="GAA2066173.1"/>
    </source>
</evidence>
<keyword evidence="3" id="KW-1185">Reference proteome</keyword>
<organism evidence="2 3">
    <name type="scientific">Streptomyces albiaxialis</name>
    <dbReference type="NCBI Taxonomy" id="329523"/>
    <lineage>
        <taxon>Bacteria</taxon>
        <taxon>Bacillati</taxon>
        <taxon>Actinomycetota</taxon>
        <taxon>Actinomycetes</taxon>
        <taxon>Kitasatosporales</taxon>
        <taxon>Streptomycetaceae</taxon>
        <taxon>Streptomyces</taxon>
    </lineage>
</organism>
<feature type="region of interest" description="Disordered" evidence="1">
    <location>
        <begin position="1"/>
        <end position="34"/>
    </location>
</feature>
<dbReference type="EMBL" id="BAAAPE010000002">
    <property type="protein sequence ID" value="GAA2066173.1"/>
    <property type="molecule type" value="Genomic_DNA"/>
</dbReference>
<dbReference type="RefSeq" id="WP_344524821.1">
    <property type="nucleotide sequence ID" value="NZ_BAAAPE010000002.1"/>
</dbReference>
<protein>
    <recommendedName>
        <fullName evidence="4">Transferase</fullName>
    </recommendedName>
</protein>
<sequence>MSRISLDARTPGAPRPPRVIAASPFVPAPPAPAPTPLVPAPGTPGPYADCTADGAGGLVLDVPGPGGSGGGGACGADGGAVLLRKRHGRGAGASLRLPLTATADGALRAVLPGTTRLREGRWDVYLALPDDVPRRLLPGVCDLRTLAGAAPGDGGGDDLDLDLDPRSRLNVRIPYTTKHGNLSIRAWLRYPHAEAGALLLDDGALVLRGRVYGTRLAATARLEARSRDASVPPVRVPVRASPGPPDRGFCAALLFDALLPGGPGDRVRDLWLRPSEEGEPVRVGRILDDVPDKKQIFAYPARHVEGPEGAVHAVRPYYTVNNNLSVRVSDEGRQPGAARAGNGRVSGA</sequence>
<feature type="region of interest" description="Disordered" evidence="1">
    <location>
        <begin position="329"/>
        <end position="348"/>
    </location>
</feature>